<feature type="active site" evidence="10">
    <location>
        <position position="418"/>
    </location>
</feature>
<feature type="active site" description="Proton donor" evidence="10">
    <location>
        <position position="126"/>
    </location>
</feature>
<protein>
    <recommendedName>
        <fullName evidence="12">alpha-1,2-Mannosidase</fullName>
        <ecNumber evidence="12">3.2.1.-</ecNumber>
    </recommendedName>
</protein>
<proteinExistence type="inferred from homology"/>
<evidence type="ECO:0000256" key="8">
    <source>
        <dbReference type="ARBA" id="ARBA00047669"/>
    </source>
</evidence>
<evidence type="ECO:0000256" key="7">
    <source>
        <dbReference type="ARBA" id="ARBA00023157"/>
    </source>
</evidence>
<evidence type="ECO:0000256" key="13">
    <source>
        <dbReference type="SAM" id="SignalP"/>
    </source>
</evidence>
<keyword evidence="15" id="KW-1185">Reference proteome</keyword>
<feature type="signal peptide" evidence="13">
    <location>
        <begin position="1"/>
        <end position="17"/>
    </location>
</feature>
<dbReference type="AlphaFoldDB" id="A0A137P916"/>
<evidence type="ECO:0000256" key="9">
    <source>
        <dbReference type="ARBA" id="ARBA00048605"/>
    </source>
</evidence>
<keyword evidence="12" id="KW-0326">Glycosidase</keyword>
<dbReference type="GO" id="GO:0036503">
    <property type="term" value="P:ERAD pathway"/>
    <property type="evidence" value="ECO:0007669"/>
    <property type="project" value="UniProtKB-ARBA"/>
</dbReference>
<evidence type="ECO:0000256" key="5">
    <source>
        <dbReference type="ARBA" id="ARBA00022801"/>
    </source>
</evidence>
<evidence type="ECO:0000256" key="1">
    <source>
        <dbReference type="ARBA" id="ARBA00001913"/>
    </source>
</evidence>
<dbReference type="InterPro" id="IPR012341">
    <property type="entry name" value="6hp_glycosidase-like_sf"/>
</dbReference>
<keyword evidence="6 11" id="KW-0106">Calcium</keyword>
<gene>
    <name evidence="14" type="ORF">CONCODRAFT_38291</name>
</gene>
<dbReference type="GO" id="GO:0004571">
    <property type="term" value="F:mannosyl-oligosaccharide 1,2-alpha-mannosidase activity"/>
    <property type="evidence" value="ECO:0007669"/>
    <property type="project" value="UniProtKB-EC"/>
</dbReference>
<comment type="catalytic activity">
    <reaction evidence="8">
        <text>N(4)-(alpha-D-Man-(1-&gt;2)-alpha-D-Man-(1-&gt;2)-alpha-D-Man-(1-&gt;3)-[alpha-D-Man-(1-&gt;3)-[alpha-D-Man-(1-&gt;2)-alpha-D-Man-(1-&gt;6)]-alpha-D-Man-(1-&gt;6)]-beta-D-Man-(1-&gt;4)-beta-D-GlcNAc-(1-&gt;4)-beta-D-GlcNAc)-L-asparaginyl-[protein] (N-glucan mannose isomer 8A1,2,3B1,3) + 3 H2O = N(4)-(alpha-D-Man-(1-&gt;3)-[alpha-D-Man-(1-&gt;3)-[alpha-D-Man-(1-&gt;6)]-alpha-D-Man-(1-&gt;6)]-beta-D-Man-(1-&gt;4)-beta-D-GlcNAc-(1-&gt;4)-beta-D-GlcNAc)-L-asparaginyl-[protein] (N-glucan mannose isomer 5A1,2) + 3 beta-D-mannose</text>
        <dbReference type="Rhea" id="RHEA:56028"/>
        <dbReference type="Rhea" id="RHEA-COMP:14358"/>
        <dbReference type="Rhea" id="RHEA-COMP:14367"/>
        <dbReference type="ChEBI" id="CHEBI:15377"/>
        <dbReference type="ChEBI" id="CHEBI:28563"/>
        <dbReference type="ChEBI" id="CHEBI:59087"/>
        <dbReference type="ChEBI" id="CHEBI:60628"/>
        <dbReference type="EC" id="3.2.1.113"/>
    </reaction>
</comment>
<keyword evidence="13" id="KW-0732">Signal</keyword>
<dbReference type="Gene3D" id="1.50.10.10">
    <property type="match status" value="1"/>
</dbReference>
<evidence type="ECO:0000313" key="15">
    <source>
        <dbReference type="Proteomes" id="UP000070444"/>
    </source>
</evidence>
<comment type="pathway">
    <text evidence="2">Protein modification; protein glycosylation.</text>
</comment>
<evidence type="ECO:0000256" key="3">
    <source>
        <dbReference type="ARBA" id="ARBA00007658"/>
    </source>
</evidence>
<comment type="catalytic activity">
    <reaction evidence="9">
        <text>N(4)-(alpha-D-Man-(1-&gt;2)-alpha-D-Man-(1-&gt;2)-alpha-D-Man-(1-&gt;3)-[alpha-D-Man-(1-&gt;2)-alpha-D-Man-(1-&gt;3)-[alpha-D-Man-(1-&gt;2)-alpha-D-Man-(1-&gt;6)]-alpha-D-Man-(1-&gt;6)]-beta-D-Man-(1-&gt;4)-beta-D-GlcNAc-(1-&gt;4)-beta-D-GlcNAc)-L-asparaginyl-[protein] (N-glucan mannose isomer 9A1,2,3B1,2,3) + 4 H2O = N(4)-(alpha-D-Man-(1-&gt;3)-[alpha-D-Man-(1-&gt;3)-[alpha-D-Man-(1-&gt;6)]-alpha-D-Man-(1-&gt;6)]-beta-D-Man-(1-&gt;4)-beta-D-GlcNAc-(1-&gt;4)-beta-D-GlcNAc)-L-asparaginyl-[protein] (N-glucan mannose isomer 5A1,2) + 4 beta-D-mannose</text>
        <dbReference type="Rhea" id="RHEA:56008"/>
        <dbReference type="Rhea" id="RHEA-COMP:14356"/>
        <dbReference type="Rhea" id="RHEA-COMP:14367"/>
        <dbReference type="ChEBI" id="CHEBI:15377"/>
        <dbReference type="ChEBI" id="CHEBI:28563"/>
        <dbReference type="ChEBI" id="CHEBI:59087"/>
        <dbReference type="ChEBI" id="CHEBI:139493"/>
        <dbReference type="EC" id="3.2.1.113"/>
    </reaction>
</comment>
<keyword evidence="4 11" id="KW-0479">Metal-binding</keyword>
<evidence type="ECO:0000256" key="12">
    <source>
        <dbReference type="RuleBase" id="RU361193"/>
    </source>
</evidence>
<feature type="active site" description="Proton donor" evidence="10">
    <location>
        <position position="361"/>
    </location>
</feature>
<sequence length="518" mass="59759">MIIALLNIVFNTSLIIASLIPHRLDLYNYNKNGKYCEIDYNELRKEAVKEAFVHTWKGYKKFAWGKDELKPLTNSSNERFQNWGATLVDSLTTLWLMDLKEEFQEAIDEVEKIDFTKSNGKVNFFETTIRYLGGLIGGYDLSGNKVLLNQAIKLADSLLIAFDSPTGYPFIEIIFPDTIPDKSKRFVLAEIGTCQLEFTRLSQITGNSKYERKSMAVFDKLDKLIKPTKGLYPVHLHSETGKFDTKEVSFGSLGDSFYEYLIKVYMLTGKKDTQMKRMYLECVEGFKTLIHPREDGLQYFKRIGVYGYEEEIMDHLSLFMGGLLQYGDFVLNSKEDSKLGLSLTHMGYKIYNSTATKLGPESLADLLMVAFESPSGLPYPIVNFEGNDKENYRAPEIVKFSNNGPISVINSSNYLRPELLESFFYSWRYTKDPKYRDRAWEIFEAFNKYSRTSSGFSSYLNVQSKKSKHQHANRMESFFLAETLKYLYLIFSEDSILDLNEFVLNTEAHPFKLNSIKK</sequence>
<dbReference type="PANTHER" id="PTHR11742">
    <property type="entry name" value="MANNOSYL-OLIGOSACCHARIDE ALPHA-1,2-MANNOSIDASE-RELATED"/>
    <property type="match status" value="1"/>
</dbReference>
<evidence type="ECO:0000256" key="4">
    <source>
        <dbReference type="ARBA" id="ARBA00022723"/>
    </source>
</evidence>
<dbReference type="PRINTS" id="PR00747">
    <property type="entry name" value="GLYHDRLASE47"/>
</dbReference>
<dbReference type="GO" id="GO:0005509">
    <property type="term" value="F:calcium ion binding"/>
    <property type="evidence" value="ECO:0007669"/>
    <property type="project" value="InterPro"/>
</dbReference>
<dbReference type="SUPFAM" id="SSF48225">
    <property type="entry name" value="Seven-hairpin glycosidases"/>
    <property type="match status" value="1"/>
</dbReference>
<feature type="chain" id="PRO_5007294617" description="alpha-1,2-Mannosidase" evidence="13">
    <location>
        <begin position="18"/>
        <end position="518"/>
    </location>
</feature>
<dbReference type="PANTHER" id="PTHR11742:SF55">
    <property type="entry name" value="ENDOPLASMIC RETICULUM MANNOSYL-OLIGOSACCHARIDE 1,2-ALPHA-MANNOSIDASE"/>
    <property type="match status" value="1"/>
</dbReference>
<comment type="similarity">
    <text evidence="3 12">Belongs to the glycosyl hydrolase 47 family.</text>
</comment>
<reference evidence="14 15" key="1">
    <citation type="journal article" date="2015" name="Genome Biol. Evol.">
        <title>Phylogenomic analyses indicate that early fungi evolved digesting cell walls of algal ancestors of land plants.</title>
        <authorList>
            <person name="Chang Y."/>
            <person name="Wang S."/>
            <person name="Sekimoto S."/>
            <person name="Aerts A.L."/>
            <person name="Choi C."/>
            <person name="Clum A."/>
            <person name="LaButti K.M."/>
            <person name="Lindquist E.A."/>
            <person name="Yee Ngan C."/>
            <person name="Ohm R.A."/>
            <person name="Salamov A.A."/>
            <person name="Grigoriev I.V."/>
            <person name="Spatafora J.W."/>
            <person name="Berbee M.L."/>
        </authorList>
    </citation>
    <scope>NUCLEOTIDE SEQUENCE [LARGE SCALE GENOMIC DNA]</scope>
    <source>
        <strain evidence="14 15">NRRL 28638</strain>
    </source>
</reference>
<dbReference type="OrthoDB" id="8118055at2759"/>
<dbReference type="EMBL" id="KQ964474">
    <property type="protein sequence ID" value="KXN71495.1"/>
    <property type="molecule type" value="Genomic_DNA"/>
</dbReference>
<dbReference type="EC" id="3.2.1.-" evidence="12"/>
<accession>A0A137P916</accession>
<feature type="binding site" evidence="11">
    <location>
        <position position="506"/>
    </location>
    <ligand>
        <name>Ca(2+)</name>
        <dbReference type="ChEBI" id="CHEBI:29108"/>
    </ligand>
</feature>
<name>A0A137P916_CONC2</name>
<evidence type="ECO:0000256" key="2">
    <source>
        <dbReference type="ARBA" id="ARBA00004922"/>
    </source>
</evidence>
<dbReference type="STRING" id="796925.A0A137P916"/>
<evidence type="ECO:0000313" key="14">
    <source>
        <dbReference type="EMBL" id="KXN71495.1"/>
    </source>
</evidence>
<dbReference type="InterPro" id="IPR036026">
    <property type="entry name" value="Seven-hairpin_glycosidases"/>
</dbReference>
<dbReference type="Pfam" id="PF01532">
    <property type="entry name" value="Glyco_hydro_47"/>
    <property type="match status" value="2"/>
</dbReference>
<dbReference type="GO" id="GO:0005783">
    <property type="term" value="C:endoplasmic reticulum"/>
    <property type="evidence" value="ECO:0007669"/>
    <property type="project" value="TreeGrafter"/>
</dbReference>
<dbReference type="InterPro" id="IPR001382">
    <property type="entry name" value="Glyco_hydro_47"/>
</dbReference>
<keyword evidence="7" id="KW-1015">Disulfide bond</keyword>
<dbReference type="Proteomes" id="UP000070444">
    <property type="component" value="Unassembled WGS sequence"/>
</dbReference>
<feature type="active site" evidence="10">
    <location>
        <position position="255"/>
    </location>
</feature>
<dbReference type="GO" id="GO:0016020">
    <property type="term" value="C:membrane"/>
    <property type="evidence" value="ECO:0007669"/>
    <property type="project" value="InterPro"/>
</dbReference>
<comment type="cofactor">
    <cofactor evidence="1 11">
        <name>Ca(2+)</name>
        <dbReference type="ChEBI" id="CHEBI:29108"/>
    </cofactor>
</comment>
<dbReference type="InterPro" id="IPR050749">
    <property type="entry name" value="Glycosyl_Hydrolase_47"/>
</dbReference>
<evidence type="ECO:0000256" key="10">
    <source>
        <dbReference type="PIRSR" id="PIRSR601382-1"/>
    </source>
</evidence>
<evidence type="ECO:0000256" key="6">
    <source>
        <dbReference type="ARBA" id="ARBA00022837"/>
    </source>
</evidence>
<dbReference type="GO" id="GO:0005975">
    <property type="term" value="P:carbohydrate metabolic process"/>
    <property type="evidence" value="ECO:0007669"/>
    <property type="project" value="InterPro"/>
</dbReference>
<organism evidence="14 15">
    <name type="scientific">Conidiobolus coronatus (strain ATCC 28846 / CBS 209.66 / NRRL 28638)</name>
    <name type="common">Delacroixia coronata</name>
    <dbReference type="NCBI Taxonomy" id="796925"/>
    <lineage>
        <taxon>Eukaryota</taxon>
        <taxon>Fungi</taxon>
        <taxon>Fungi incertae sedis</taxon>
        <taxon>Zoopagomycota</taxon>
        <taxon>Entomophthoromycotina</taxon>
        <taxon>Entomophthoromycetes</taxon>
        <taxon>Entomophthorales</taxon>
        <taxon>Ancylistaceae</taxon>
        <taxon>Conidiobolus</taxon>
    </lineage>
</organism>
<keyword evidence="5 12" id="KW-0378">Hydrolase</keyword>
<evidence type="ECO:0000256" key="11">
    <source>
        <dbReference type="PIRSR" id="PIRSR601382-2"/>
    </source>
</evidence>